<dbReference type="STRING" id="1413211.U473_04005"/>
<dbReference type="Pfam" id="PF01734">
    <property type="entry name" value="Patatin"/>
    <property type="match status" value="1"/>
</dbReference>
<proteinExistence type="predicted"/>
<feature type="short sequence motif" description="DGA/G" evidence="2">
    <location>
        <begin position="53"/>
        <end position="55"/>
    </location>
</feature>
<dbReference type="InterPro" id="IPR016035">
    <property type="entry name" value="Acyl_Trfase/lysoPLipase"/>
</dbReference>
<sequence>MLVLPQDLTRYGVDPLTFDIARAVRMSSSLPFYFQPVKFKGLYNKKLDHYIVDGGLLSNFPVWIFDDDGSSKWPTFGFRLVSEKTGQPNKINGPISLGYSLISTMVEAHDTRHIKEKDYVRSILVPTLGVNTTDFDLNKEKRDELFESGVKAAKNFFDQWNYIRYTFQYRQSKKTP</sequence>
<dbReference type="EMBL" id="LSKU01000001">
    <property type="protein sequence ID" value="KXG43267.1"/>
    <property type="molecule type" value="Genomic_DNA"/>
</dbReference>
<keyword evidence="1" id="KW-0443">Lipid metabolism</keyword>
<gene>
    <name evidence="4" type="ORF">U473_04005</name>
</gene>
<dbReference type="PANTHER" id="PTHR46394">
    <property type="entry name" value="ANNEXIN"/>
    <property type="match status" value="1"/>
</dbReference>
<feature type="domain" description="PNPLA" evidence="3">
    <location>
        <begin position="1"/>
        <end position="66"/>
    </location>
</feature>
<evidence type="ECO:0000256" key="1">
    <source>
        <dbReference type="ARBA" id="ARBA00023098"/>
    </source>
</evidence>
<dbReference type="InterPro" id="IPR052580">
    <property type="entry name" value="Lipid_Hydrolase"/>
</dbReference>
<keyword evidence="5" id="KW-1185">Reference proteome</keyword>
<evidence type="ECO:0000313" key="4">
    <source>
        <dbReference type="EMBL" id="KXG43267.1"/>
    </source>
</evidence>
<dbReference type="Proteomes" id="UP000070352">
    <property type="component" value="Unassembled WGS sequence"/>
</dbReference>
<name>A0A135L2Z1_9BACI</name>
<evidence type="ECO:0000313" key="5">
    <source>
        <dbReference type="Proteomes" id="UP000070352"/>
    </source>
</evidence>
<comment type="caution">
    <text evidence="4">The sequence shown here is derived from an EMBL/GenBank/DDBJ whole genome shotgun (WGS) entry which is preliminary data.</text>
</comment>
<dbReference type="SUPFAM" id="SSF52151">
    <property type="entry name" value="FabD/lysophospholipase-like"/>
    <property type="match status" value="1"/>
</dbReference>
<evidence type="ECO:0000256" key="2">
    <source>
        <dbReference type="PROSITE-ProRule" id="PRU01161"/>
    </source>
</evidence>
<dbReference type="PROSITE" id="PS51635">
    <property type="entry name" value="PNPLA"/>
    <property type="match status" value="1"/>
</dbReference>
<dbReference type="PANTHER" id="PTHR46394:SF1">
    <property type="entry name" value="PNPLA DOMAIN-CONTAINING PROTEIN"/>
    <property type="match status" value="1"/>
</dbReference>
<accession>A0A135L2Z1</accession>
<dbReference type="Gene3D" id="3.40.1090.10">
    <property type="entry name" value="Cytosolic phospholipase A2 catalytic domain"/>
    <property type="match status" value="1"/>
</dbReference>
<dbReference type="GO" id="GO:0006629">
    <property type="term" value="P:lipid metabolic process"/>
    <property type="evidence" value="ECO:0007669"/>
    <property type="project" value="UniProtKB-KW"/>
</dbReference>
<reference evidence="4 5" key="1">
    <citation type="submission" date="2016-02" db="EMBL/GenBank/DDBJ databases">
        <title>Draft Genome for Tepidibacillus decaturensis nov. sp. Strain Z9, an Anaerobic, Moderately Thermophilic and Heterotrophic Bacterium from Deep Subsurface of the Illinois Basin, USA.</title>
        <authorList>
            <person name="Dong Y."/>
            <person name="Chang J.Y."/>
            <person name="Sanford R."/>
            <person name="Fouke B.W."/>
        </authorList>
    </citation>
    <scope>NUCLEOTIDE SEQUENCE [LARGE SCALE GENOMIC DNA]</scope>
    <source>
        <strain evidence="4 5">Z9</strain>
    </source>
</reference>
<comment type="caution">
    <text evidence="2">Lacks conserved residue(s) required for the propagation of feature annotation.</text>
</comment>
<organism evidence="4 5">
    <name type="scientific">Tepidibacillus decaturensis</name>
    <dbReference type="NCBI Taxonomy" id="1413211"/>
    <lineage>
        <taxon>Bacteria</taxon>
        <taxon>Bacillati</taxon>
        <taxon>Bacillota</taxon>
        <taxon>Bacilli</taxon>
        <taxon>Bacillales</taxon>
        <taxon>Bacillaceae</taxon>
        <taxon>Tepidibacillus</taxon>
    </lineage>
</organism>
<dbReference type="InterPro" id="IPR002641">
    <property type="entry name" value="PNPLA_dom"/>
</dbReference>
<dbReference type="AlphaFoldDB" id="A0A135L2Z1"/>
<evidence type="ECO:0000259" key="3">
    <source>
        <dbReference type="PROSITE" id="PS51635"/>
    </source>
</evidence>
<protein>
    <recommendedName>
        <fullName evidence="3">PNPLA domain-containing protein</fullName>
    </recommendedName>
</protein>